<dbReference type="PANTHER" id="PTHR11070">
    <property type="entry name" value="UVRD / RECB / PCRA DNA HELICASE FAMILY MEMBER"/>
    <property type="match status" value="1"/>
</dbReference>
<protein>
    <submittedName>
        <fullName evidence="9">AAA family ATPase</fullName>
    </submittedName>
</protein>
<evidence type="ECO:0000256" key="6">
    <source>
        <dbReference type="SAM" id="Coils"/>
    </source>
</evidence>
<dbReference type="PROSITE" id="PS51198">
    <property type="entry name" value="UVRD_HELICASE_ATP_BIND"/>
    <property type="match status" value="1"/>
</dbReference>
<evidence type="ECO:0000313" key="10">
    <source>
        <dbReference type="Proteomes" id="UP001183176"/>
    </source>
</evidence>
<evidence type="ECO:0000313" key="9">
    <source>
        <dbReference type="EMBL" id="MDT0261203.1"/>
    </source>
</evidence>
<name>A0ABU2JA92_9ACTN</name>
<dbReference type="SUPFAM" id="SSF52540">
    <property type="entry name" value="P-loop containing nucleoside triphosphate hydrolases"/>
    <property type="match status" value="1"/>
</dbReference>
<dbReference type="EMBL" id="JAVREH010000006">
    <property type="protein sequence ID" value="MDT0261203.1"/>
    <property type="molecule type" value="Genomic_DNA"/>
</dbReference>
<keyword evidence="6" id="KW-0175">Coiled coil</keyword>
<evidence type="ECO:0000256" key="1">
    <source>
        <dbReference type="ARBA" id="ARBA00022741"/>
    </source>
</evidence>
<dbReference type="InterPro" id="IPR014016">
    <property type="entry name" value="UvrD-like_ATP-bd"/>
</dbReference>
<dbReference type="PANTHER" id="PTHR11070:SF45">
    <property type="entry name" value="DNA 3'-5' HELICASE"/>
    <property type="match status" value="1"/>
</dbReference>
<feature type="domain" description="UvrD-like helicase ATP-binding" evidence="8">
    <location>
        <begin position="185"/>
        <end position="594"/>
    </location>
</feature>
<dbReference type="InterPro" id="IPR027417">
    <property type="entry name" value="P-loop_NTPase"/>
</dbReference>
<feature type="binding site" evidence="5">
    <location>
        <begin position="206"/>
        <end position="213"/>
    </location>
    <ligand>
        <name>ATP</name>
        <dbReference type="ChEBI" id="CHEBI:30616"/>
    </ligand>
</feature>
<accession>A0ABU2JA92</accession>
<feature type="region of interest" description="Disordered" evidence="7">
    <location>
        <begin position="672"/>
        <end position="696"/>
    </location>
</feature>
<evidence type="ECO:0000256" key="3">
    <source>
        <dbReference type="ARBA" id="ARBA00022806"/>
    </source>
</evidence>
<dbReference type="RefSeq" id="WP_311422356.1">
    <property type="nucleotide sequence ID" value="NZ_JAVREH010000006.1"/>
</dbReference>
<dbReference type="Gene3D" id="3.40.50.300">
    <property type="entry name" value="P-loop containing nucleotide triphosphate hydrolases"/>
    <property type="match status" value="3"/>
</dbReference>
<gene>
    <name evidence="9" type="ORF">RM423_07315</name>
</gene>
<organism evidence="9 10">
    <name type="scientific">Jatrophihabitans lederbergiae</name>
    <dbReference type="NCBI Taxonomy" id="3075547"/>
    <lineage>
        <taxon>Bacteria</taxon>
        <taxon>Bacillati</taxon>
        <taxon>Actinomycetota</taxon>
        <taxon>Actinomycetes</taxon>
        <taxon>Jatrophihabitantales</taxon>
        <taxon>Jatrophihabitantaceae</taxon>
        <taxon>Jatrophihabitans</taxon>
    </lineage>
</organism>
<comment type="caution">
    <text evidence="9">The sequence shown here is derived from an EMBL/GenBank/DDBJ whole genome shotgun (WGS) entry which is preliminary data.</text>
</comment>
<sequence>MSQDVVAAALRAEQANLDILYARLDEVRDETARTLAQLRRTSTAGTPAARVERDAFLALHTENLVRLNAVEEHLCIGRLDMADGSDRCIGRVGLTAPDGRRLLLDWRAPAAQPFYRATPGDPDGTISRRHLTTSGRTVTGVQDEVLDLDAYAAANGRTETVGTDGALMLALNANRTGRMRDIVATIQAEQDQIIRAPLAGVLVVQGAPGTGKTVVALHRAAYLMYAHRDRLARSGVLVVGPNNRFLRYIEQVLPSLGETGVVMATAGQLFPGIDARGVDSALAAEVKGDLRMTRVLAAAVRNRQRVPAKAVELDVEGTRIILAPHEVDQARRRAQQSRKPHNEARVRFVRDLLERLAVRLAKALKTELDEDTRTEMVNALRASPDVRREVNLCWMPLRPEKLLRDLYADPDALAAAAPRFSAAERRALRRDRTALWTSADVALLDEAAELLGEGDPEVDEAAAAAAADLAAEREYAGRVLDMVSDMEPDAREMTTAAALAERYTASQTRQSLVDEAASDRNWAFGHVVIDEAQELSAMQWRLLMRRCPSRSMTVVGDIAQTGSSAGATSWGQMLDKYVPERWRLAELTVNYRTPGRIMDVASAMLAAAGGNPSEITSARQGDSPPSVEFVSGPLAPAVPAVVADELARSDGGRLAVIAPAALVDEVASAMLGSSSESGTAGGSSSESGAAAPDDADERVSVLTARQSKGLEFDVVLLLEPAAILAESRRGASDLYVAMTRCTQRLRILHREPLPAGLTGSD</sequence>
<evidence type="ECO:0000256" key="2">
    <source>
        <dbReference type="ARBA" id="ARBA00022801"/>
    </source>
</evidence>
<evidence type="ECO:0000256" key="7">
    <source>
        <dbReference type="SAM" id="MobiDB-lite"/>
    </source>
</evidence>
<keyword evidence="3 5" id="KW-0347">Helicase</keyword>
<evidence type="ECO:0000256" key="5">
    <source>
        <dbReference type="PROSITE-ProRule" id="PRU00560"/>
    </source>
</evidence>
<keyword evidence="4 5" id="KW-0067">ATP-binding</keyword>
<dbReference type="Proteomes" id="UP001183176">
    <property type="component" value="Unassembled WGS sequence"/>
</dbReference>
<keyword evidence="10" id="KW-1185">Reference proteome</keyword>
<feature type="compositionally biased region" description="Low complexity" evidence="7">
    <location>
        <begin position="672"/>
        <end position="692"/>
    </location>
</feature>
<proteinExistence type="predicted"/>
<evidence type="ECO:0000259" key="8">
    <source>
        <dbReference type="PROSITE" id="PS51198"/>
    </source>
</evidence>
<dbReference type="InterPro" id="IPR000212">
    <property type="entry name" value="DNA_helicase_UvrD/REP"/>
</dbReference>
<keyword evidence="2 5" id="KW-0378">Hydrolase</keyword>
<evidence type="ECO:0000256" key="4">
    <source>
        <dbReference type="ARBA" id="ARBA00022840"/>
    </source>
</evidence>
<keyword evidence="1 5" id="KW-0547">Nucleotide-binding</keyword>
<feature type="coiled-coil region" evidence="6">
    <location>
        <begin position="10"/>
        <end position="41"/>
    </location>
</feature>
<reference evidence="10" key="1">
    <citation type="submission" date="2023-07" db="EMBL/GenBank/DDBJ databases">
        <title>30 novel species of actinomycetes from the DSMZ collection.</title>
        <authorList>
            <person name="Nouioui I."/>
        </authorList>
    </citation>
    <scope>NUCLEOTIDE SEQUENCE [LARGE SCALE GENOMIC DNA]</scope>
    <source>
        <strain evidence="10">DSM 44399</strain>
    </source>
</reference>